<feature type="region of interest" description="Disordered" evidence="3">
    <location>
        <begin position="1"/>
        <end position="81"/>
    </location>
</feature>
<dbReference type="MEROPS" id="M24.034"/>
<name>E6SLJ4_THEM7</name>
<reference evidence="7" key="2">
    <citation type="journal article" date="2010" name="Stand. Genomic Sci.">
        <title>Complete genome sequence of Thermaerobacter marianensis type strain (7p75aT).</title>
        <authorList>
            <person name="Han C."/>
            <person name="Gu W."/>
            <person name="Zhang X."/>
            <person name="Lapidus A."/>
            <person name="Nolan M."/>
            <person name="Copeland A."/>
            <person name="Lucas S."/>
            <person name="Glavina Del Rio T."/>
            <person name="Tice H."/>
            <person name="Cheng J."/>
            <person name="Tapia R."/>
            <person name="Goodwin L."/>
            <person name="Pitluck S."/>
            <person name="Pagani I."/>
            <person name="Ivanova N."/>
            <person name="Mavromatis K."/>
            <person name="Mikhailova N."/>
            <person name="Pati A."/>
            <person name="Chen A."/>
            <person name="Palaniappan K."/>
            <person name="Land M."/>
            <person name="Hauser L."/>
            <person name="Chang Y."/>
            <person name="Jeffries C."/>
            <person name="Schneider S."/>
            <person name="Rohde M."/>
            <person name="Goker M."/>
            <person name="Pukall R."/>
            <person name="Woyke T."/>
            <person name="Bristow J."/>
            <person name="Eisen J."/>
            <person name="Markowitz V."/>
            <person name="Hugenholtz P."/>
            <person name="Kyrpides N."/>
            <person name="Klenk H."/>
            <person name="Detter J."/>
        </authorList>
    </citation>
    <scope>NUCLEOTIDE SEQUENCE [LARGE SCALE GENOMIC DNA]</scope>
    <source>
        <strain evidence="7">ATCC 700841 / DSM 12885 / JCM 10246 / 7p75a</strain>
    </source>
</reference>
<dbReference type="PROSITE" id="PS00491">
    <property type="entry name" value="PROLINE_PEPTIDASE"/>
    <property type="match status" value="1"/>
</dbReference>
<organism evidence="6 7">
    <name type="scientific">Thermaerobacter marianensis (strain ATCC 700841 / DSM 12885 / JCM 10246 / 7p75a)</name>
    <dbReference type="NCBI Taxonomy" id="644966"/>
    <lineage>
        <taxon>Bacteria</taxon>
        <taxon>Bacillati</taxon>
        <taxon>Bacillota</taxon>
        <taxon>Clostridia</taxon>
        <taxon>Eubacteriales</taxon>
        <taxon>Clostridiales Family XVII. Incertae Sedis</taxon>
        <taxon>Thermaerobacter</taxon>
    </lineage>
</organism>
<evidence type="ECO:0000256" key="1">
    <source>
        <dbReference type="ARBA" id="ARBA00022723"/>
    </source>
</evidence>
<dbReference type="InterPro" id="IPR050659">
    <property type="entry name" value="Peptidase_M24B"/>
</dbReference>
<dbReference type="OrthoDB" id="9806388at2"/>
<dbReference type="AlphaFoldDB" id="E6SLJ4"/>
<dbReference type="SUPFAM" id="SSF55920">
    <property type="entry name" value="Creatinase/aminopeptidase"/>
    <property type="match status" value="1"/>
</dbReference>
<accession>E6SLJ4</accession>
<reference evidence="6 7" key="1">
    <citation type="journal article" date="2010" name="Stand. Genomic Sci.">
        <title>Complete genome sequence of Thermaerobacter marianensis type strain (7p75a).</title>
        <authorList>
            <person name="Han C."/>
            <person name="Gu W."/>
            <person name="Zhang X."/>
            <person name="Lapidus A."/>
            <person name="Nolan M."/>
            <person name="Copeland A."/>
            <person name="Lucas S."/>
            <person name="Del Rio T.G."/>
            <person name="Tice H."/>
            <person name="Cheng J.F."/>
            <person name="Tapia R."/>
            <person name="Goodwin L."/>
            <person name="Pitluck S."/>
            <person name="Pagani I."/>
            <person name="Ivanova N."/>
            <person name="Mavromatis K."/>
            <person name="Mikhailova N."/>
            <person name="Pati A."/>
            <person name="Chen A."/>
            <person name="Palaniappan K."/>
            <person name="Land M."/>
            <person name="Hauser L."/>
            <person name="Chang Y.J."/>
            <person name="Jeffries C.D."/>
            <person name="Schneider S."/>
            <person name="Rohde M."/>
            <person name="Goker M."/>
            <person name="Pukall R."/>
            <person name="Woyke T."/>
            <person name="Bristow J."/>
            <person name="Eisen J.A."/>
            <person name="Markowitz V."/>
            <person name="Hugenholtz P."/>
            <person name="Kyrpides N.C."/>
            <person name="Klenk H.P."/>
            <person name="Detter J.C."/>
        </authorList>
    </citation>
    <scope>NUCLEOTIDE SEQUENCE [LARGE SCALE GENOMIC DNA]</scope>
    <source>
        <strain evidence="7">ATCC 700841 / DSM 12885 / JCM 10246 / 7p75a</strain>
    </source>
</reference>
<sequence>MAADIGSGDGGKQGFGKVEGPGGGGGEPGAGRPHARGALRRGDVARAEVAARAQDAGPAAAKRATGHSPGDDGPAPQGPQVPQAARLAALQERMADAGIDLVVLTPGTSWFYLAGMNLLGSRLSLLLVPRRGEPAWVAPLLEAERVAEAPLARALGRSAGRVCTYADGEDPAPAVARAVALATAGLGGPPRVAAMEERVARLFEWRAASAALPGVAWQPAEPLLVALRARKDLAEVAAIRRAAELVETALGHAMAFVQPGYRESQIAREMEKALRELGTRSPFGIHVASGPRSAVPHAETEDRVLQPGDLVWIDVGAEVDGYAADITRTFLLPGGDPGEAARKAAIYRVCYLAQAAARAAARPGVRAGDVDAAARRVIEEAGYGPYFTHRTGHGLGLDVHEAPNIAPGDATLLEPGMVFTVEPGIYLPGLGGVRIEDDMLITEDGAVSLTRSRRWFAPGPEPVLVAGPAGSPRPAGPGPAWQPGGTGAGPGGTGEGGR</sequence>
<proteinExistence type="predicted"/>
<evidence type="ECO:0000256" key="3">
    <source>
        <dbReference type="SAM" id="MobiDB-lite"/>
    </source>
</evidence>
<dbReference type="KEGG" id="tmr:Tmar_0136"/>
<dbReference type="GO" id="GO:0004177">
    <property type="term" value="F:aminopeptidase activity"/>
    <property type="evidence" value="ECO:0007669"/>
    <property type="project" value="UniProtKB-ARBA"/>
</dbReference>
<dbReference type="eggNOG" id="COG0006">
    <property type="taxonomic scope" value="Bacteria"/>
</dbReference>
<evidence type="ECO:0000313" key="7">
    <source>
        <dbReference type="Proteomes" id="UP000008915"/>
    </source>
</evidence>
<feature type="compositionally biased region" description="Gly residues" evidence="3">
    <location>
        <begin position="484"/>
        <end position="498"/>
    </location>
</feature>
<dbReference type="RefSeq" id="WP_013494566.1">
    <property type="nucleotide sequence ID" value="NC_014831.1"/>
</dbReference>
<dbReference type="HOGENOM" id="CLU_017266_4_1_9"/>
<keyword evidence="2" id="KW-0378">Hydrolase</keyword>
<feature type="compositionally biased region" description="Gly residues" evidence="3">
    <location>
        <begin position="7"/>
        <end position="29"/>
    </location>
</feature>
<feature type="domain" description="Creatinase N-terminal" evidence="5">
    <location>
        <begin position="86"/>
        <end position="229"/>
    </location>
</feature>
<evidence type="ECO:0000259" key="5">
    <source>
        <dbReference type="Pfam" id="PF01321"/>
    </source>
</evidence>
<feature type="region of interest" description="Disordered" evidence="3">
    <location>
        <begin position="462"/>
        <end position="498"/>
    </location>
</feature>
<evidence type="ECO:0000313" key="6">
    <source>
        <dbReference type="EMBL" id="ADU50261.1"/>
    </source>
</evidence>
<feature type="compositionally biased region" description="Low complexity" evidence="3">
    <location>
        <begin position="466"/>
        <end position="483"/>
    </location>
</feature>
<dbReference type="PANTHER" id="PTHR46112:SF3">
    <property type="entry name" value="AMINOPEPTIDASE YPDF"/>
    <property type="match status" value="1"/>
</dbReference>
<feature type="compositionally biased region" description="Low complexity" evidence="3">
    <location>
        <begin position="71"/>
        <end position="81"/>
    </location>
</feature>
<dbReference type="InterPro" id="IPR036005">
    <property type="entry name" value="Creatinase/aminopeptidase-like"/>
</dbReference>
<dbReference type="PRINTS" id="PR00599">
    <property type="entry name" value="MAPEPTIDASE"/>
</dbReference>
<evidence type="ECO:0000256" key="2">
    <source>
        <dbReference type="ARBA" id="ARBA00022801"/>
    </source>
</evidence>
<dbReference type="InterPro" id="IPR000587">
    <property type="entry name" value="Creatinase_N"/>
</dbReference>
<dbReference type="EMBL" id="CP002344">
    <property type="protein sequence ID" value="ADU50261.1"/>
    <property type="molecule type" value="Genomic_DNA"/>
</dbReference>
<dbReference type="GO" id="GO:0008235">
    <property type="term" value="F:metalloexopeptidase activity"/>
    <property type="evidence" value="ECO:0007669"/>
    <property type="project" value="UniProtKB-ARBA"/>
</dbReference>
<gene>
    <name evidence="6" type="ordered locus">Tmar_0136</name>
</gene>
<dbReference type="Proteomes" id="UP000008915">
    <property type="component" value="Chromosome"/>
</dbReference>
<dbReference type="GO" id="GO:0046872">
    <property type="term" value="F:metal ion binding"/>
    <property type="evidence" value="ECO:0007669"/>
    <property type="project" value="UniProtKB-KW"/>
</dbReference>
<dbReference type="InterPro" id="IPR001714">
    <property type="entry name" value="Pept_M24_MAP"/>
</dbReference>
<dbReference type="InterPro" id="IPR001131">
    <property type="entry name" value="Peptidase_M24B_aminopep-P_CS"/>
</dbReference>
<feature type="domain" description="Peptidase M24" evidence="4">
    <location>
        <begin position="238"/>
        <end position="443"/>
    </location>
</feature>
<protein>
    <submittedName>
        <fullName evidence="6">Peptidase M24</fullName>
    </submittedName>
</protein>
<dbReference type="Pfam" id="PF01321">
    <property type="entry name" value="Creatinase_N"/>
    <property type="match status" value="1"/>
</dbReference>
<dbReference type="STRING" id="644966.Tmar_0136"/>
<feature type="compositionally biased region" description="Low complexity" evidence="3">
    <location>
        <begin position="47"/>
        <end position="63"/>
    </location>
</feature>
<dbReference type="Gene3D" id="3.40.350.10">
    <property type="entry name" value="Creatinase/prolidase N-terminal domain"/>
    <property type="match status" value="1"/>
</dbReference>
<evidence type="ECO:0000259" key="4">
    <source>
        <dbReference type="Pfam" id="PF00557"/>
    </source>
</evidence>
<dbReference type="InterPro" id="IPR029149">
    <property type="entry name" value="Creatin/AminoP/Spt16_N"/>
</dbReference>
<keyword evidence="1" id="KW-0479">Metal-binding</keyword>
<keyword evidence="7" id="KW-1185">Reference proteome</keyword>
<dbReference type="SUPFAM" id="SSF53092">
    <property type="entry name" value="Creatinase/prolidase N-terminal domain"/>
    <property type="match status" value="1"/>
</dbReference>
<dbReference type="InterPro" id="IPR000994">
    <property type="entry name" value="Pept_M24"/>
</dbReference>
<dbReference type="Gene3D" id="3.90.230.10">
    <property type="entry name" value="Creatinase/methionine aminopeptidase superfamily"/>
    <property type="match status" value="1"/>
</dbReference>
<dbReference type="PANTHER" id="PTHR46112">
    <property type="entry name" value="AMINOPEPTIDASE"/>
    <property type="match status" value="1"/>
</dbReference>
<dbReference type="Pfam" id="PF00557">
    <property type="entry name" value="Peptidase_M24"/>
    <property type="match status" value="1"/>
</dbReference>